<dbReference type="InterPro" id="IPR004680">
    <property type="entry name" value="Cit_transptr-like_dom"/>
</dbReference>
<sequence>MPTPIILTLTVLVVALVAFVAEWLPVDLTALCVAIVLILLGLVTPEEGIAGFSNSATVTVMAMFVLSAGITRTGVIQVIRDRLLVWGGKNPHQQVFVLGALVGPISAFINNTAVVAIFLPIVEDWCKKQKISPSKLLIPLSYATVLAGMITVVGTSTNILASGISAKLGYGEFSLFQFTALGVVTFLAGLIYLTIFAPKLLPDRKSSTGEFLEDDYGSKVYLSEVIISPRSNLIGQTLSQSGLQRKFNFDVLELIRNKVHLSQPLADKVLNAGDILIVHSSREELLKIKDERGLEIFADVKFHKEDIESAITTGEEKLAEVLILSNSRLIGTTLKDLKFRQRYNATVLAIRRGSELLQGRLGKIPLKFGDLLLVQGPKQSFIGLQTTRELLVLEEKEIESLRQDKGIIALMITLLVIIIAAFDIQPILVTSLVGVVLMVITGCLKPGEVYGSIRWDIIFLLAGLIPLGTAMDNSGTTKWLADNLVAIGGHLSGFWILVFFYLITSVLTEILSNNAAVVLMIPVAVEVAKTLGLNPLAFMYAVTFAASNSYLTPIGYQTNTMVYAPGGYKFLDFTRLGAPLNLILTILTPVLIVLFYGLK</sequence>
<feature type="transmembrane region" description="Helical" evidence="7">
    <location>
        <begin position="452"/>
        <end position="471"/>
    </location>
</feature>
<feature type="transmembrane region" description="Helical" evidence="7">
    <location>
        <begin position="56"/>
        <end position="75"/>
    </location>
</feature>
<organism evidence="9 10">
    <name type="scientific">Microcystis aeruginosa G11-04</name>
    <dbReference type="NCBI Taxonomy" id="2685956"/>
    <lineage>
        <taxon>Bacteria</taxon>
        <taxon>Bacillati</taxon>
        <taxon>Cyanobacteriota</taxon>
        <taxon>Cyanophyceae</taxon>
        <taxon>Oscillatoriophycideae</taxon>
        <taxon>Chroococcales</taxon>
        <taxon>Microcystaceae</taxon>
        <taxon>Microcystis</taxon>
    </lineage>
</organism>
<dbReference type="PROSITE" id="PS01271">
    <property type="entry name" value="NA_SULFATE"/>
    <property type="match status" value="1"/>
</dbReference>
<protein>
    <submittedName>
        <fullName evidence="9">SLC13 family permease</fullName>
    </submittedName>
</protein>
<accession>A0A966L4P4</accession>
<evidence type="ECO:0000256" key="3">
    <source>
        <dbReference type="ARBA" id="ARBA00022692"/>
    </source>
</evidence>
<dbReference type="SUPFAM" id="SSF116726">
    <property type="entry name" value="TrkA C-terminal domain-like"/>
    <property type="match status" value="2"/>
</dbReference>
<evidence type="ECO:0000313" key="9">
    <source>
        <dbReference type="EMBL" id="NCS55944.1"/>
    </source>
</evidence>
<evidence type="ECO:0000256" key="7">
    <source>
        <dbReference type="SAM" id="Phobius"/>
    </source>
</evidence>
<dbReference type="PANTHER" id="PTHR43652:SF2">
    <property type="entry name" value="BASIC AMINO ACID ANTIPORTER YFCC-RELATED"/>
    <property type="match status" value="1"/>
</dbReference>
<dbReference type="PROSITE" id="PS51202">
    <property type="entry name" value="RCK_C"/>
    <property type="match status" value="2"/>
</dbReference>
<dbReference type="AlphaFoldDB" id="A0A966L4P4"/>
<dbReference type="GO" id="GO:0005886">
    <property type="term" value="C:plasma membrane"/>
    <property type="evidence" value="ECO:0007669"/>
    <property type="project" value="TreeGrafter"/>
</dbReference>
<feature type="transmembrane region" description="Helical" evidence="7">
    <location>
        <begin position="95"/>
        <end position="119"/>
    </location>
</feature>
<feature type="domain" description="RCK C-terminal" evidence="8">
    <location>
        <begin position="210"/>
        <end position="294"/>
    </location>
</feature>
<gene>
    <name evidence="9" type="ORF">GPJ16_02855</name>
</gene>
<feature type="transmembrane region" description="Helical" evidence="7">
    <location>
        <begin position="576"/>
        <end position="598"/>
    </location>
</feature>
<dbReference type="InterPro" id="IPR031312">
    <property type="entry name" value="Na/sul_symport_CS"/>
</dbReference>
<dbReference type="Gene3D" id="3.30.70.1450">
    <property type="entry name" value="Regulator of K+ conductance, C-terminal domain"/>
    <property type="match status" value="2"/>
</dbReference>
<dbReference type="InterPro" id="IPR051679">
    <property type="entry name" value="DASS-Related_Transporters"/>
</dbReference>
<dbReference type="InterPro" id="IPR006037">
    <property type="entry name" value="RCK_C"/>
</dbReference>
<dbReference type="PANTHER" id="PTHR43652">
    <property type="entry name" value="BASIC AMINO ACID ANTIPORTER YFCC-RELATED"/>
    <property type="match status" value="1"/>
</dbReference>
<keyword evidence="3 7" id="KW-0812">Transmembrane</keyword>
<keyword evidence="4" id="KW-0677">Repeat</keyword>
<feature type="transmembrane region" description="Helical" evidence="7">
    <location>
        <begin position="140"/>
        <end position="161"/>
    </location>
</feature>
<name>A0A966L4P4_MICAE</name>
<dbReference type="Pfam" id="PF03600">
    <property type="entry name" value="CitMHS"/>
    <property type="match status" value="1"/>
</dbReference>
<feature type="domain" description="RCK C-terminal" evidence="8">
    <location>
        <begin position="305"/>
        <end position="393"/>
    </location>
</feature>
<dbReference type="InterPro" id="IPR036721">
    <property type="entry name" value="RCK_C_sf"/>
</dbReference>
<dbReference type="EMBL" id="JAADAI010000021">
    <property type="protein sequence ID" value="NCS55944.1"/>
    <property type="molecule type" value="Genomic_DNA"/>
</dbReference>
<comment type="subcellular location">
    <subcellularLocation>
        <location evidence="1">Membrane</location>
        <topology evidence="1">Multi-pass membrane protein</topology>
    </subcellularLocation>
</comment>
<evidence type="ECO:0000256" key="2">
    <source>
        <dbReference type="ARBA" id="ARBA00022448"/>
    </source>
</evidence>
<evidence type="ECO:0000256" key="4">
    <source>
        <dbReference type="ARBA" id="ARBA00022737"/>
    </source>
</evidence>
<dbReference type="GO" id="GO:0008324">
    <property type="term" value="F:monoatomic cation transmembrane transporter activity"/>
    <property type="evidence" value="ECO:0007669"/>
    <property type="project" value="InterPro"/>
</dbReference>
<dbReference type="Pfam" id="PF02080">
    <property type="entry name" value="TrkA_C"/>
    <property type="match status" value="1"/>
</dbReference>
<evidence type="ECO:0000256" key="5">
    <source>
        <dbReference type="ARBA" id="ARBA00022989"/>
    </source>
</evidence>
<proteinExistence type="predicted"/>
<keyword evidence="2" id="KW-0813">Transport</keyword>
<reference evidence="9" key="1">
    <citation type="journal article" date="2019" name="Mol. Ecol.">
        <title>Genome evolution and host-microbiome shifts correspond with intraspecific niche divergence within harmful algal bloom-forming Microcystis aeruginosa.</title>
        <authorList>
            <person name="Jackrel S.L."/>
            <person name="White J.D."/>
            <person name="Evans J.T."/>
            <person name="Buffin K."/>
            <person name="Hayden K."/>
            <person name="Sarnelle O."/>
            <person name="Denef V.J."/>
        </authorList>
    </citation>
    <scope>NUCLEOTIDE SEQUENCE</scope>
    <source>
        <strain evidence="9">G11-04</strain>
    </source>
</reference>
<feature type="transmembrane region" description="Helical" evidence="7">
    <location>
        <begin position="173"/>
        <end position="197"/>
    </location>
</feature>
<feature type="transmembrane region" description="Helical" evidence="7">
    <location>
        <begin position="483"/>
        <end position="504"/>
    </location>
</feature>
<comment type="caution">
    <text evidence="9">The sequence shown here is derived from an EMBL/GenBank/DDBJ whole genome shotgun (WGS) entry which is preliminary data.</text>
</comment>
<evidence type="ECO:0000313" key="10">
    <source>
        <dbReference type="Proteomes" id="UP000799330"/>
    </source>
</evidence>
<dbReference type="Proteomes" id="UP000799330">
    <property type="component" value="Unassembled WGS sequence"/>
</dbReference>
<dbReference type="GO" id="GO:0006813">
    <property type="term" value="P:potassium ion transport"/>
    <property type="evidence" value="ECO:0007669"/>
    <property type="project" value="InterPro"/>
</dbReference>
<evidence type="ECO:0000259" key="8">
    <source>
        <dbReference type="PROSITE" id="PS51202"/>
    </source>
</evidence>
<feature type="transmembrane region" description="Helical" evidence="7">
    <location>
        <begin position="28"/>
        <end position="44"/>
    </location>
</feature>
<keyword evidence="6 7" id="KW-0472">Membrane</keyword>
<keyword evidence="5 7" id="KW-1133">Transmembrane helix</keyword>
<feature type="transmembrane region" description="Helical" evidence="7">
    <location>
        <begin position="407"/>
        <end position="440"/>
    </location>
</feature>
<feature type="transmembrane region" description="Helical" evidence="7">
    <location>
        <begin position="535"/>
        <end position="556"/>
    </location>
</feature>
<evidence type="ECO:0000256" key="1">
    <source>
        <dbReference type="ARBA" id="ARBA00004141"/>
    </source>
</evidence>
<evidence type="ECO:0000256" key="6">
    <source>
        <dbReference type="ARBA" id="ARBA00023136"/>
    </source>
</evidence>